<dbReference type="GO" id="GO:0000978">
    <property type="term" value="F:RNA polymerase II cis-regulatory region sequence-specific DNA binding"/>
    <property type="evidence" value="ECO:0007669"/>
    <property type="project" value="TreeGrafter"/>
</dbReference>
<evidence type="ECO:0000256" key="2">
    <source>
        <dbReference type="ARBA" id="ARBA00010410"/>
    </source>
</evidence>
<dbReference type="GO" id="GO:0001046">
    <property type="term" value="F:core promoter sequence-specific DNA binding"/>
    <property type="evidence" value="ECO:0007669"/>
    <property type="project" value="TreeGrafter"/>
</dbReference>
<dbReference type="InterPro" id="IPR022042">
    <property type="entry name" value="snRNA-activating_su3"/>
</dbReference>
<sequence length="295" mass="31906">MVGALDALRKALSISPPCPDDDDKMDVRGLTEELPEAQIETAIEAVLEKRQEGVPLRNELEASLLRRGAGLSALREGRRKTQYATEKGEDPEVCRRATRDPELVFRFTSSSLSDDSAATRGRKGAVFQVLGSDTLGTLATLIIETCATSGVAGGAFSSELSDDKFDFGEIRQRFADVEARLGLGQCYAFRHGTCVHELVLTRASLWTSARAPPRRLSGATVQTLKSRACDVCAAFTATTLVNDDPRCGDALLFCDQCLHMFYYDLDGRLLDAAAAASAADDDDRGSSPRLTMFAL</sequence>
<dbReference type="Pfam" id="PF12251">
    <property type="entry name" value="SNAPC3"/>
    <property type="match status" value="1"/>
</dbReference>
<evidence type="ECO:0000256" key="5">
    <source>
        <dbReference type="ARBA" id="ARBA00023163"/>
    </source>
</evidence>
<dbReference type="GO" id="GO:0001006">
    <property type="term" value="F:RNA polymerase III type 3 promoter sequence-specific DNA binding"/>
    <property type="evidence" value="ECO:0007669"/>
    <property type="project" value="TreeGrafter"/>
</dbReference>
<evidence type="ECO:0000313" key="7">
    <source>
        <dbReference type="EMBL" id="KAJ8602044.1"/>
    </source>
</evidence>
<dbReference type="PANTHER" id="PTHR13421">
    <property type="entry name" value="SNRNA-ACTIVATING PROTEIN COMPLEX SUBUNIT 3"/>
    <property type="match status" value="1"/>
</dbReference>
<keyword evidence="5" id="KW-0804">Transcription</keyword>
<evidence type="ECO:0000256" key="3">
    <source>
        <dbReference type="ARBA" id="ARBA00023015"/>
    </source>
</evidence>
<dbReference type="EMBL" id="JAQMWT010000391">
    <property type="protein sequence ID" value="KAJ8602044.1"/>
    <property type="molecule type" value="Genomic_DNA"/>
</dbReference>
<keyword evidence="3" id="KW-0805">Transcription regulation</keyword>
<evidence type="ECO:0000256" key="1">
    <source>
        <dbReference type="ARBA" id="ARBA00004123"/>
    </source>
</evidence>
<dbReference type="GO" id="GO:0042795">
    <property type="term" value="P:snRNA transcription by RNA polymerase II"/>
    <property type="evidence" value="ECO:0007669"/>
    <property type="project" value="TreeGrafter"/>
</dbReference>
<gene>
    <name evidence="7" type="ORF">CTAYLR_002744</name>
</gene>
<dbReference type="GO" id="GO:0005634">
    <property type="term" value="C:nucleus"/>
    <property type="evidence" value="ECO:0007669"/>
    <property type="project" value="UniProtKB-SubCell"/>
</dbReference>
<dbReference type="GO" id="GO:0042796">
    <property type="term" value="P:snRNA transcription by RNA polymerase III"/>
    <property type="evidence" value="ECO:0007669"/>
    <property type="project" value="TreeGrafter"/>
</dbReference>
<evidence type="ECO:0000256" key="6">
    <source>
        <dbReference type="ARBA" id="ARBA00023242"/>
    </source>
</evidence>
<evidence type="ECO:0000313" key="8">
    <source>
        <dbReference type="Proteomes" id="UP001230188"/>
    </source>
</evidence>
<keyword evidence="4" id="KW-0238">DNA-binding</keyword>
<evidence type="ECO:0008006" key="9">
    <source>
        <dbReference type="Google" id="ProtNLM"/>
    </source>
</evidence>
<dbReference type="GO" id="GO:0003681">
    <property type="term" value="F:bent DNA binding"/>
    <property type="evidence" value="ECO:0007669"/>
    <property type="project" value="TreeGrafter"/>
</dbReference>
<dbReference type="GO" id="GO:0019185">
    <property type="term" value="C:snRNA-activating protein complex"/>
    <property type="evidence" value="ECO:0007669"/>
    <property type="project" value="TreeGrafter"/>
</dbReference>
<comment type="similarity">
    <text evidence="2">Belongs to the SNAPC3/SRD2 family.</text>
</comment>
<protein>
    <recommendedName>
        <fullName evidence="9">snRNA-activating protein complex subunit 3</fullName>
    </recommendedName>
</protein>
<organism evidence="7 8">
    <name type="scientific">Chrysophaeum taylorii</name>
    <dbReference type="NCBI Taxonomy" id="2483200"/>
    <lineage>
        <taxon>Eukaryota</taxon>
        <taxon>Sar</taxon>
        <taxon>Stramenopiles</taxon>
        <taxon>Ochrophyta</taxon>
        <taxon>Pelagophyceae</taxon>
        <taxon>Pelagomonadales</taxon>
        <taxon>Pelagomonadaceae</taxon>
        <taxon>Chrysophaeum</taxon>
    </lineage>
</organism>
<dbReference type="AlphaFoldDB" id="A0AAD7UEB7"/>
<evidence type="ECO:0000256" key="4">
    <source>
        <dbReference type="ARBA" id="ARBA00023125"/>
    </source>
</evidence>
<dbReference type="PANTHER" id="PTHR13421:SF16">
    <property type="entry name" value="SNRNA-ACTIVATING PROTEIN COMPLEX SUBUNIT 3"/>
    <property type="match status" value="1"/>
</dbReference>
<comment type="caution">
    <text evidence="7">The sequence shown here is derived from an EMBL/GenBank/DDBJ whole genome shotgun (WGS) entry which is preliminary data.</text>
</comment>
<accession>A0AAD7UEB7</accession>
<keyword evidence="8" id="KW-1185">Reference proteome</keyword>
<name>A0AAD7UEB7_9STRA</name>
<dbReference type="Proteomes" id="UP001230188">
    <property type="component" value="Unassembled WGS sequence"/>
</dbReference>
<keyword evidence="6" id="KW-0539">Nucleus</keyword>
<proteinExistence type="inferred from homology"/>
<reference evidence="7" key="1">
    <citation type="submission" date="2023-01" db="EMBL/GenBank/DDBJ databases">
        <title>Metagenome sequencing of chrysophaentin producing Chrysophaeum taylorii.</title>
        <authorList>
            <person name="Davison J."/>
            <person name="Bewley C."/>
        </authorList>
    </citation>
    <scope>NUCLEOTIDE SEQUENCE</scope>
    <source>
        <strain evidence="7">NIES-1699</strain>
    </source>
</reference>
<comment type="subcellular location">
    <subcellularLocation>
        <location evidence="1">Nucleus</location>
    </subcellularLocation>
</comment>